<evidence type="ECO:0000313" key="1">
    <source>
        <dbReference type="EMBL" id="CCO50368.1"/>
    </source>
</evidence>
<dbReference type="Proteomes" id="UP000018211">
    <property type="component" value="Unassembled WGS sequence"/>
</dbReference>
<accession>A0AAV2W015</accession>
<dbReference type="EMBL" id="CAOF01000201">
    <property type="protein sequence ID" value="CCO50368.1"/>
    <property type="molecule type" value="Genomic_DNA"/>
</dbReference>
<comment type="caution">
    <text evidence="1">The sequence shown here is derived from an EMBL/GenBank/DDBJ whole genome shotgun (WGS) entry which is preliminary data.</text>
</comment>
<sequence length="50" mass="6048">MSHQNYFDLCQNKNIRVIQILLEHLKLDNTIRYLDVEQQDVLRLSEQTDC</sequence>
<reference evidence="1 2" key="1">
    <citation type="journal article" date="2013" name="ISME J.">
        <title>Comparative genomics of pathogenic lineages of Vibrio nigripulchritudo identifies virulence-associated traits.</title>
        <authorList>
            <person name="Goudenege D."/>
            <person name="Labreuche Y."/>
            <person name="Krin E."/>
            <person name="Ansquer D."/>
            <person name="Mangenot S."/>
            <person name="Calteau A."/>
            <person name="Medigue C."/>
            <person name="Mazel D."/>
            <person name="Polz M.F."/>
            <person name="Le Roux F."/>
        </authorList>
    </citation>
    <scope>NUCLEOTIDE SEQUENCE [LARGE SCALE GENOMIC DNA]</scope>
    <source>
        <strain evidence="1 2">SOn1</strain>
    </source>
</reference>
<dbReference type="AlphaFoldDB" id="A0AAV2W015"/>
<organism evidence="1 2">
    <name type="scientific">Vibrio nigripulchritudo SOn1</name>
    <dbReference type="NCBI Taxonomy" id="1238450"/>
    <lineage>
        <taxon>Bacteria</taxon>
        <taxon>Pseudomonadati</taxon>
        <taxon>Pseudomonadota</taxon>
        <taxon>Gammaproteobacteria</taxon>
        <taxon>Vibrionales</taxon>
        <taxon>Vibrionaceae</taxon>
        <taxon>Vibrio</taxon>
    </lineage>
</organism>
<evidence type="ECO:0000313" key="2">
    <source>
        <dbReference type="Proteomes" id="UP000018211"/>
    </source>
</evidence>
<protein>
    <submittedName>
        <fullName evidence="1">Uncharacterized protein</fullName>
    </submittedName>
</protein>
<proteinExistence type="predicted"/>
<gene>
    <name evidence="1" type="ORF">VIBNISOn1_p0205</name>
</gene>
<name>A0AAV2W015_9VIBR</name>